<dbReference type="Gene3D" id="3.40.1110.10">
    <property type="entry name" value="Calcium-transporting ATPase, cytoplasmic domain N"/>
    <property type="match status" value="1"/>
</dbReference>
<accession>A0A9P3UIH5</accession>
<keyword evidence="4" id="KW-0547">Nucleotide-binding</keyword>
<name>A0A9P3UIH5_LYOSH</name>
<dbReference type="InterPro" id="IPR044492">
    <property type="entry name" value="P_typ_ATPase_HD_dom"/>
</dbReference>
<dbReference type="GO" id="GO:0005391">
    <property type="term" value="F:P-type sodium:potassium-exchanging transporter activity"/>
    <property type="evidence" value="ECO:0007669"/>
    <property type="project" value="TreeGrafter"/>
</dbReference>
<reference evidence="12" key="1">
    <citation type="submission" date="2022-07" db="EMBL/GenBank/DDBJ databases">
        <title>The genome of Lyophyllum shimeji provides insight into the initial evolution of ectomycorrhizal fungal genome.</title>
        <authorList>
            <person name="Kobayashi Y."/>
            <person name="Shibata T."/>
            <person name="Hirakawa H."/>
            <person name="Shigenobu S."/>
            <person name="Nishiyama T."/>
            <person name="Yamada A."/>
            <person name="Hasebe M."/>
            <person name="Kawaguchi M."/>
        </authorList>
    </citation>
    <scope>NUCLEOTIDE SEQUENCE</scope>
    <source>
        <strain evidence="12">AT787</strain>
    </source>
</reference>
<dbReference type="SUPFAM" id="SSF81660">
    <property type="entry name" value="Metal cation-transporting ATPase, ATP-binding domain N"/>
    <property type="match status" value="1"/>
</dbReference>
<organism evidence="12 13">
    <name type="scientific">Lyophyllum shimeji</name>
    <name type="common">Hon-shimeji</name>
    <name type="synonym">Tricholoma shimeji</name>
    <dbReference type="NCBI Taxonomy" id="47721"/>
    <lineage>
        <taxon>Eukaryota</taxon>
        <taxon>Fungi</taxon>
        <taxon>Dikarya</taxon>
        <taxon>Basidiomycota</taxon>
        <taxon>Agaricomycotina</taxon>
        <taxon>Agaricomycetes</taxon>
        <taxon>Agaricomycetidae</taxon>
        <taxon>Agaricales</taxon>
        <taxon>Tricholomatineae</taxon>
        <taxon>Lyophyllaceae</taxon>
        <taxon>Lyophyllum</taxon>
    </lineage>
</organism>
<dbReference type="OrthoDB" id="158672at2759"/>
<dbReference type="PANTHER" id="PTHR43294">
    <property type="entry name" value="SODIUM/POTASSIUM-TRANSPORTING ATPASE SUBUNIT ALPHA"/>
    <property type="match status" value="1"/>
</dbReference>
<dbReference type="SUPFAM" id="SSF81653">
    <property type="entry name" value="Calcium ATPase, transduction domain A"/>
    <property type="match status" value="1"/>
</dbReference>
<dbReference type="SFLD" id="SFLDS00003">
    <property type="entry name" value="Haloacid_Dehalogenase"/>
    <property type="match status" value="1"/>
</dbReference>
<dbReference type="GO" id="GO:0016887">
    <property type="term" value="F:ATP hydrolysis activity"/>
    <property type="evidence" value="ECO:0007669"/>
    <property type="project" value="InterPro"/>
</dbReference>
<evidence type="ECO:0000313" key="13">
    <source>
        <dbReference type="Proteomes" id="UP001063166"/>
    </source>
</evidence>
<dbReference type="AlphaFoldDB" id="A0A9P3UIH5"/>
<keyword evidence="5" id="KW-0067">ATP-binding</keyword>
<dbReference type="GO" id="GO:0005524">
    <property type="term" value="F:ATP binding"/>
    <property type="evidence" value="ECO:0007669"/>
    <property type="project" value="UniProtKB-KW"/>
</dbReference>
<dbReference type="InterPro" id="IPR023214">
    <property type="entry name" value="HAD_sf"/>
</dbReference>
<dbReference type="SFLD" id="SFLDG00002">
    <property type="entry name" value="C1.7:_P-type_atpase_like"/>
    <property type="match status" value="1"/>
</dbReference>
<dbReference type="InterPro" id="IPR036412">
    <property type="entry name" value="HAD-like_sf"/>
</dbReference>
<keyword evidence="6" id="KW-1278">Translocase</keyword>
<dbReference type="InterPro" id="IPR001757">
    <property type="entry name" value="P_typ_ATPase"/>
</dbReference>
<keyword evidence="3 10" id="KW-0812">Transmembrane</keyword>
<dbReference type="Gene3D" id="1.20.1110.10">
    <property type="entry name" value="Calcium-transporting ATPase, transmembrane domain"/>
    <property type="match status" value="2"/>
</dbReference>
<keyword evidence="13" id="KW-1185">Reference proteome</keyword>
<feature type="transmembrane region" description="Helical" evidence="10">
    <location>
        <begin position="1069"/>
        <end position="1091"/>
    </location>
</feature>
<protein>
    <submittedName>
        <fullName evidence="12">Cation transport ATPase (P-type) (TC 3.A.3) family protein</fullName>
    </submittedName>
</protein>
<evidence type="ECO:0000256" key="2">
    <source>
        <dbReference type="ARBA" id="ARBA00022475"/>
    </source>
</evidence>
<dbReference type="Pfam" id="PF00690">
    <property type="entry name" value="Cation_ATPase_N"/>
    <property type="match status" value="1"/>
</dbReference>
<evidence type="ECO:0000256" key="5">
    <source>
        <dbReference type="ARBA" id="ARBA00022840"/>
    </source>
</evidence>
<feature type="transmembrane region" description="Helical" evidence="10">
    <location>
        <begin position="840"/>
        <end position="873"/>
    </location>
</feature>
<evidence type="ECO:0000256" key="9">
    <source>
        <dbReference type="SAM" id="MobiDB-lite"/>
    </source>
</evidence>
<dbReference type="PRINTS" id="PR00121">
    <property type="entry name" value="NAKATPASE"/>
</dbReference>
<dbReference type="InterPro" id="IPR006068">
    <property type="entry name" value="ATPase_P-typ_cation-transptr_C"/>
</dbReference>
<dbReference type="Proteomes" id="UP001063166">
    <property type="component" value="Unassembled WGS sequence"/>
</dbReference>
<evidence type="ECO:0000313" key="12">
    <source>
        <dbReference type="EMBL" id="GLB35514.1"/>
    </source>
</evidence>
<dbReference type="PANTHER" id="PTHR43294:SF21">
    <property type="entry name" value="CATION TRANSPORTING ATPASE"/>
    <property type="match status" value="1"/>
</dbReference>
<dbReference type="SUPFAM" id="SSF56784">
    <property type="entry name" value="HAD-like"/>
    <property type="match status" value="1"/>
</dbReference>
<dbReference type="SMART" id="SM00831">
    <property type="entry name" value="Cation_ATPase_N"/>
    <property type="match status" value="1"/>
</dbReference>
<dbReference type="GO" id="GO:0005886">
    <property type="term" value="C:plasma membrane"/>
    <property type="evidence" value="ECO:0007669"/>
    <property type="project" value="UniProtKB-SubCell"/>
</dbReference>
<feature type="transmembrane region" description="Helical" evidence="10">
    <location>
        <begin position="376"/>
        <end position="399"/>
    </location>
</feature>
<dbReference type="GO" id="GO:0036376">
    <property type="term" value="P:sodium ion export across plasma membrane"/>
    <property type="evidence" value="ECO:0007669"/>
    <property type="project" value="TreeGrafter"/>
</dbReference>
<dbReference type="InterPro" id="IPR018303">
    <property type="entry name" value="ATPase_P-typ_P_site"/>
</dbReference>
<keyword evidence="7 10" id="KW-1133">Transmembrane helix</keyword>
<dbReference type="GO" id="GO:0006883">
    <property type="term" value="P:intracellular sodium ion homeostasis"/>
    <property type="evidence" value="ECO:0007669"/>
    <property type="project" value="TreeGrafter"/>
</dbReference>
<dbReference type="Pfam" id="PF00122">
    <property type="entry name" value="E1-E2_ATPase"/>
    <property type="match status" value="1"/>
</dbReference>
<feature type="transmembrane region" description="Helical" evidence="10">
    <location>
        <begin position="965"/>
        <end position="987"/>
    </location>
</feature>
<dbReference type="FunFam" id="3.40.1110.10:FF:000061">
    <property type="entry name" value="Potassium-transporting ATPase alpha chain 1"/>
    <property type="match status" value="1"/>
</dbReference>
<dbReference type="FunFam" id="3.40.50.1000:FF:000083">
    <property type="entry name" value="Sodium/potassium-transporting ATPase subunit alpha"/>
    <property type="match status" value="1"/>
</dbReference>
<feature type="transmembrane region" description="Helical" evidence="10">
    <location>
        <begin position="1103"/>
        <end position="1125"/>
    </location>
</feature>
<dbReference type="InterPro" id="IPR050510">
    <property type="entry name" value="Cation_transp_ATPase_P-type"/>
</dbReference>
<dbReference type="InterPro" id="IPR023298">
    <property type="entry name" value="ATPase_P-typ_TM_dom_sf"/>
</dbReference>
<dbReference type="NCBIfam" id="TIGR01494">
    <property type="entry name" value="ATPase_P-type"/>
    <property type="match status" value="2"/>
</dbReference>
<dbReference type="GO" id="GO:0030007">
    <property type="term" value="P:intracellular potassium ion homeostasis"/>
    <property type="evidence" value="ECO:0007669"/>
    <property type="project" value="TreeGrafter"/>
</dbReference>
<dbReference type="InterPro" id="IPR023299">
    <property type="entry name" value="ATPase_P-typ_cyto_dom_N"/>
</dbReference>
<dbReference type="SFLD" id="SFLDF00027">
    <property type="entry name" value="p-type_atpase"/>
    <property type="match status" value="1"/>
</dbReference>
<evidence type="ECO:0000256" key="10">
    <source>
        <dbReference type="SAM" id="Phobius"/>
    </source>
</evidence>
<proteinExistence type="predicted"/>
<evidence type="ECO:0000256" key="6">
    <source>
        <dbReference type="ARBA" id="ARBA00022967"/>
    </source>
</evidence>
<dbReference type="PRINTS" id="PR00119">
    <property type="entry name" value="CATATPASE"/>
</dbReference>
<dbReference type="SUPFAM" id="SSF81665">
    <property type="entry name" value="Calcium ATPase, transmembrane domain M"/>
    <property type="match status" value="2"/>
</dbReference>
<evidence type="ECO:0000256" key="7">
    <source>
        <dbReference type="ARBA" id="ARBA00022989"/>
    </source>
</evidence>
<dbReference type="Gene3D" id="2.70.150.10">
    <property type="entry name" value="Calcium-transporting ATPase, cytoplasmic transduction domain A"/>
    <property type="match status" value="1"/>
</dbReference>
<feature type="transmembrane region" description="Helical" evidence="10">
    <location>
        <begin position="182"/>
        <end position="200"/>
    </location>
</feature>
<dbReference type="Gene3D" id="3.40.50.1000">
    <property type="entry name" value="HAD superfamily/HAD-like"/>
    <property type="match status" value="1"/>
</dbReference>
<evidence type="ECO:0000259" key="11">
    <source>
        <dbReference type="SMART" id="SM00831"/>
    </source>
</evidence>
<dbReference type="InterPro" id="IPR004014">
    <property type="entry name" value="ATPase_P-typ_cation-transptr_N"/>
</dbReference>
<keyword evidence="8 10" id="KW-0472">Membrane</keyword>
<comment type="caution">
    <text evidence="12">The sequence shown here is derived from an EMBL/GenBank/DDBJ whole genome shotgun (WGS) entry which is preliminary data.</text>
</comment>
<dbReference type="Pfam" id="PF13246">
    <property type="entry name" value="Cation_ATPase"/>
    <property type="match status" value="1"/>
</dbReference>
<dbReference type="GO" id="GO:1990573">
    <property type="term" value="P:potassium ion import across plasma membrane"/>
    <property type="evidence" value="ECO:0007669"/>
    <property type="project" value="TreeGrafter"/>
</dbReference>
<feature type="region of interest" description="Disordered" evidence="9">
    <location>
        <begin position="1"/>
        <end position="26"/>
    </location>
</feature>
<dbReference type="Pfam" id="PF00689">
    <property type="entry name" value="Cation_ATPase_C"/>
    <property type="match status" value="1"/>
</dbReference>
<dbReference type="GO" id="GO:1902600">
    <property type="term" value="P:proton transmembrane transport"/>
    <property type="evidence" value="ECO:0007669"/>
    <property type="project" value="TreeGrafter"/>
</dbReference>
<dbReference type="InterPro" id="IPR008250">
    <property type="entry name" value="ATPase_P-typ_transduc_dom_A_sf"/>
</dbReference>
<feature type="transmembrane region" description="Helical" evidence="10">
    <location>
        <begin position="344"/>
        <end position="364"/>
    </location>
</feature>
<evidence type="ECO:0000256" key="3">
    <source>
        <dbReference type="ARBA" id="ARBA00022692"/>
    </source>
</evidence>
<evidence type="ECO:0000256" key="4">
    <source>
        <dbReference type="ARBA" id="ARBA00022741"/>
    </source>
</evidence>
<comment type="subcellular location">
    <subcellularLocation>
        <location evidence="1">Cell membrane</location>
        <topology evidence="1">Multi-pass membrane protein</topology>
    </subcellularLocation>
</comment>
<feature type="transmembrane region" description="Helical" evidence="10">
    <location>
        <begin position="151"/>
        <end position="170"/>
    </location>
</feature>
<sequence length="1156" mass="127536">MSDDSAPKDAALSDQASPTEEATAVRGVAFPNEVIVQEEKPHTALRPKGVEMTRSMTQEDKELAAAGYEHLEAQKIKVGKPSDATNVDITEHCLPFTKVEETLKTSIDTKDAASSLGLTTAEARARLQRDGPNVLTPPHKKSALRKFLDRLLTMFNILLIVAGILEYVLLGVDFKNNFANTYLGGILIAVAFINAGIDFYQIQKSEAILASFLAMIPPSCRVVRDGTIMAIAAADLVKGDVVLLRSGDKTPADLLLFSATDLKVDNSSLTGESEPQERFPCPDGSKARPPEAENLVFNSTLVVNGEAWGIVVRTGDNTFIGQIASLTGGESGNESPLAVEIGHFVMIVSCIAVLFAIVFFAVGITTVYRGQPTHTVTFAVSILVAFVPEGLPSVVTLLLSIAAKRMAKRNVLVKDLQGVETLGWFATDKTGTLTRNQMTVTNLWSGGKMYTAFQSNNDEDETAQFSIEASGMKEMVDIAALNSRIKFDKTDLPFEQRTILGDATETGLTRFAGRQLSSDYDTHIKNHPKVFEVPFNSSNKWALVILDKPHASGPLTSYIKGAPERVLAKCSTYLKDGALEPITDEFRASYDAAYNYMASRGHRVIACAQYLLPEDTYPAKYPFSKNDGNYPSSDYCFVGLVSLEDPPKHGVREAIGKLRLAGIKVMMVTGDHPKTAEAIARKINLILGDTRQTLSEKTGRPIDEIYEDEVSAVVIHGDDIDSLEGWQWDQIFSKQEIVFARTSPKHKLEIVKRAQALGHVVGVTGDGVNDAPALKKADLGIAMNISGSDVSKEAANMILLDDNFASTVNGVAEGRLIFSNLKRSIQYTLTHSTPEVIPQLLYVVVPIPIPLTAILILVIDLGFELFVALSFAWDRPETEDGLMRMNPRKPVNENSVRSLKKRALRRSRTLHATTGDSENLRRSTRRGRLAIWATKLRAPFTRVFWEDLMERTDNETLVDWKLLSYAYLEAGMIEMVGAMVSYFVVFYKRGFTPRDLRFAAQELKYFSSSSPDFINSRGQVITASQQIDALAQAQSIFYLSIFITQCFNVFAVKARLSFPFGRQAVSNKWNFVGILAGACLGVFIIYTPPLHVVFGGSYHLSPLYWLIPVAFGCFLLVWASIRVLLLRKSMERSRVKDIKGLMMFPTMRTMSMRSRH</sequence>
<evidence type="ECO:0000256" key="1">
    <source>
        <dbReference type="ARBA" id="ARBA00004651"/>
    </source>
</evidence>
<feature type="domain" description="Cation-transporting P-type ATPase N-terminal" evidence="11">
    <location>
        <begin position="90"/>
        <end position="171"/>
    </location>
</feature>
<keyword evidence="2" id="KW-1003">Cell membrane</keyword>
<evidence type="ECO:0000256" key="8">
    <source>
        <dbReference type="ARBA" id="ARBA00023136"/>
    </source>
</evidence>
<dbReference type="InterPro" id="IPR059000">
    <property type="entry name" value="ATPase_P-type_domA"/>
</dbReference>
<gene>
    <name evidence="12" type="ORF">LshimejAT787_0210790</name>
</gene>
<dbReference type="PROSITE" id="PS00154">
    <property type="entry name" value="ATPASE_E1_E2"/>
    <property type="match status" value="1"/>
</dbReference>
<dbReference type="EMBL" id="BRPK01000002">
    <property type="protein sequence ID" value="GLB35514.1"/>
    <property type="molecule type" value="Genomic_DNA"/>
</dbReference>